<proteinExistence type="inferred from homology"/>
<dbReference type="Gene3D" id="3.90.550.10">
    <property type="entry name" value="Spore Coat Polysaccharide Biosynthesis Protein SpsA, Chain A"/>
    <property type="match status" value="1"/>
</dbReference>
<evidence type="ECO:0000256" key="3">
    <source>
        <dbReference type="ARBA" id="ARBA00022679"/>
    </source>
</evidence>
<dbReference type="InterPro" id="IPR029044">
    <property type="entry name" value="Nucleotide-diphossugar_trans"/>
</dbReference>
<evidence type="ECO:0000259" key="4">
    <source>
        <dbReference type="Pfam" id="PF00535"/>
    </source>
</evidence>
<gene>
    <name evidence="5" type="ORF">SAMN06265371_106146</name>
</gene>
<dbReference type="SUPFAM" id="SSF53448">
    <property type="entry name" value="Nucleotide-diphospho-sugar transferases"/>
    <property type="match status" value="1"/>
</dbReference>
<reference evidence="5 6" key="1">
    <citation type="submission" date="2017-06" db="EMBL/GenBank/DDBJ databases">
        <authorList>
            <person name="Kim H.J."/>
            <person name="Triplett B.A."/>
        </authorList>
    </citation>
    <scope>NUCLEOTIDE SEQUENCE [LARGE SCALE GENOMIC DNA]</scope>
    <source>
        <strain evidence="5 6">DSM 29150</strain>
    </source>
</reference>
<sequence length="332" mass="38077">MKIAIVILNWNGKNLLEKFLPSITTYSNLPKVTIYVADNASTDNSVLFISKKYPEIKIIQNKKNGGYAKGYNDALQLIKADVYALVNSDIEVTPNWLQPIISVFENEPTTAIIQPKILDYKNKIYFEYAGAGGGYIDEFGYPYCRGRIFNTIEKDVQQFNDTTEVFWASGACFFIRAEIFHELNGFDEDYFAHQEEIDLCWRAENAQQTIKYVGASTVYHIGGATLKEESPRKSFLNFRNSLFSLAKNLPTSKLLPIILGRLILDGVAGLKFLLELRPIHTLAIIKAHFSFYFQLPKMLKKRKQSTQKSNYFHRKSIVWDYFVLGKKTVKEL</sequence>
<accession>A0A238XMQ4</accession>
<dbReference type="OrthoDB" id="9771846at2"/>
<protein>
    <recommendedName>
        <fullName evidence="4">Glycosyltransferase 2-like domain-containing protein</fullName>
    </recommendedName>
</protein>
<dbReference type="Pfam" id="PF00535">
    <property type="entry name" value="Glycos_transf_2"/>
    <property type="match status" value="1"/>
</dbReference>
<evidence type="ECO:0000313" key="5">
    <source>
        <dbReference type="EMBL" id="SNR59634.1"/>
    </source>
</evidence>
<organism evidence="5 6">
    <name type="scientific">Lutibacter agarilyticus</name>
    <dbReference type="NCBI Taxonomy" id="1109740"/>
    <lineage>
        <taxon>Bacteria</taxon>
        <taxon>Pseudomonadati</taxon>
        <taxon>Bacteroidota</taxon>
        <taxon>Flavobacteriia</taxon>
        <taxon>Flavobacteriales</taxon>
        <taxon>Flavobacteriaceae</taxon>
        <taxon>Lutibacter</taxon>
    </lineage>
</organism>
<dbReference type="PANTHER" id="PTHR43179:SF12">
    <property type="entry name" value="GALACTOFURANOSYLTRANSFERASE GLFT2"/>
    <property type="match status" value="1"/>
</dbReference>
<dbReference type="InterPro" id="IPR001173">
    <property type="entry name" value="Glyco_trans_2-like"/>
</dbReference>
<evidence type="ECO:0000313" key="6">
    <source>
        <dbReference type="Proteomes" id="UP000198384"/>
    </source>
</evidence>
<feature type="domain" description="Glycosyltransferase 2-like" evidence="4">
    <location>
        <begin position="5"/>
        <end position="182"/>
    </location>
</feature>
<dbReference type="EMBL" id="FZNT01000006">
    <property type="protein sequence ID" value="SNR59634.1"/>
    <property type="molecule type" value="Genomic_DNA"/>
</dbReference>
<dbReference type="GO" id="GO:0016757">
    <property type="term" value="F:glycosyltransferase activity"/>
    <property type="evidence" value="ECO:0007669"/>
    <property type="project" value="UniProtKB-KW"/>
</dbReference>
<name>A0A238XMQ4_9FLAO</name>
<evidence type="ECO:0000256" key="1">
    <source>
        <dbReference type="ARBA" id="ARBA00006739"/>
    </source>
</evidence>
<dbReference type="PANTHER" id="PTHR43179">
    <property type="entry name" value="RHAMNOSYLTRANSFERASE WBBL"/>
    <property type="match status" value="1"/>
</dbReference>
<dbReference type="CDD" id="cd04186">
    <property type="entry name" value="GT_2_like_c"/>
    <property type="match status" value="1"/>
</dbReference>
<keyword evidence="3" id="KW-0808">Transferase</keyword>
<keyword evidence="2" id="KW-0328">Glycosyltransferase</keyword>
<dbReference type="Proteomes" id="UP000198384">
    <property type="component" value="Unassembled WGS sequence"/>
</dbReference>
<keyword evidence="6" id="KW-1185">Reference proteome</keyword>
<comment type="similarity">
    <text evidence="1">Belongs to the glycosyltransferase 2 family.</text>
</comment>
<dbReference type="RefSeq" id="WP_089381905.1">
    <property type="nucleotide sequence ID" value="NZ_FZNT01000006.1"/>
</dbReference>
<dbReference type="AlphaFoldDB" id="A0A238XMQ4"/>
<evidence type="ECO:0000256" key="2">
    <source>
        <dbReference type="ARBA" id="ARBA00022676"/>
    </source>
</evidence>